<geneLocation type="plasmid" evidence="4">
    <name>unnamed</name>
</geneLocation>
<accession>A0A0F6TZZ3</accession>
<evidence type="ECO:0000256" key="3">
    <source>
        <dbReference type="SAM" id="SignalP"/>
    </source>
</evidence>
<evidence type="ECO:0000256" key="1">
    <source>
        <dbReference type="ARBA" id="ARBA00004370"/>
    </source>
</evidence>
<dbReference type="OrthoDB" id="6630035at2"/>
<feature type="compositionally biased region" description="Low complexity" evidence="2">
    <location>
        <begin position="353"/>
        <end position="368"/>
    </location>
</feature>
<dbReference type="KEGG" id="cama:F384_26550"/>
<dbReference type="PATRIC" id="fig|1261127.3.peg.5507"/>
<dbReference type="InterPro" id="IPR011049">
    <property type="entry name" value="Serralysin-like_metalloprot_C"/>
</dbReference>
<dbReference type="HOGENOM" id="CLU_511636_0_0_6"/>
<dbReference type="SUPFAM" id="SSF54523">
    <property type="entry name" value="Pili subunits"/>
    <property type="match status" value="1"/>
</dbReference>
<keyword evidence="3" id="KW-0732">Signal</keyword>
<proteinExistence type="predicted"/>
<dbReference type="GO" id="GO:0019867">
    <property type="term" value="C:outer membrane"/>
    <property type="evidence" value="ECO:0007669"/>
    <property type="project" value="InterPro"/>
</dbReference>
<feature type="signal peptide" evidence="3">
    <location>
        <begin position="1"/>
        <end position="21"/>
    </location>
</feature>
<dbReference type="Gene3D" id="3.30.1300.30">
    <property type="entry name" value="GSPII I/J protein-like"/>
    <property type="match status" value="1"/>
</dbReference>
<evidence type="ECO:0000313" key="4">
    <source>
        <dbReference type="EMBL" id="AKE62131.1"/>
    </source>
</evidence>
<keyword evidence="4" id="KW-0614">Plasmid</keyword>
<dbReference type="Proteomes" id="UP000034085">
    <property type="component" value="Plasmid"/>
</dbReference>
<feature type="region of interest" description="Disordered" evidence="2">
    <location>
        <begin position="326"/>
        <end position="374"/>
    </location>
</feature>
<comment type="subcellular location">
    <subcellularLocation>
        <location evidence="1">Membrane</location>
    </subcellularLocation>
</comment>
<name>A0A0F6TZZ3_CITAM</name>
<sequence length="533" mass="55288">MKQKSLYIAIVLALHCAAAYADNTIDEHQIDKVTVIGDENSVTGLSQCTHSDECEVPDGPSSVNGSYNIITGLSNYVITGNNNKLDYTYDPSLSWSSYANSFNVYGNYNTGTYLQGLNIFGSANDVYGINVDIMGYSNKIKGSAIQVMGSYNDLDTVGMGAILGSRNTVTNYAGSIIGTFNTLSGGSYALTIGSLNNITASPFGDPSVPFKFGNITIGTINTITDSDESIVLGNYNTVSDDNAIVIGNYASASNGGIAIGYGSISNSADTVSFGSSTVQRTLTNVADGSSRYDAVNYGQLMNSVSSLQAYTDSAISSYLSSIGSGSNTTPPITGGNDNNGTDGNGTGSGTGAGSSNDNNQAATDANTYTDEREVSINARTDSLIATESASRVTGDAQTLLSANSHTDAREAVINSRTDILVDTERQSRIDGDRQTLASANSYTNQKFSDLKKTVDRNDKRAKAGSASAIAIASIPFLNNVSGFGMAMGAYRDQGAISGGANYAINEKVNVRFSMSADTAGGVGAGAGFAVGFQ</sequence>
<protein>
    <submittedName>
        <fullName evidence="4">Uncharacterized protein</fullName>
    </submittedName>
</protein>
<dbReference type="SUPFAM" id="SSF101967">
    <property type="entry name" value="Adhesin YadA, collagen-binding domain"/>
    <property type="match status" value="1"/>
</dbReference>
<reference evidence="4 5" key="1">
    <citation type="submission" date="2015-03" db="EMBL/GenBank/DDBJ databases">
        <title>Complete genome sequence of Citrobacter amalonaticus Y19.</title>
        <authorList>
            <person name="Park S."/>
        </authorList>
    </citation>
    <scope>NUCLEOTIDE SEQUENCE [LARGE SCALE GENOMIC DNA]</scope>
    <source>
        <strain evidence="4 5">Y19</strain>
        <plasmid evidence="5">Plasmid</plasmid>
    </source>
</reference>
<dbReference type="EMBL" id="CP011133">
    <property type="protein sequence ID" value="AKE62131.1"/>
    <property type="molecule type" value="Genomic_DNA"/>
</dbReference>
<dbReference type="GO" id="GO:0015031">
    <property type="term" value="P:protein transport"/>
    <property type="evidence" value="ECO:0007669"/>
    <property type="project" value="UniProtKB-KW"/>
</dbReference>
<feature type="chain" id="PRO_5002510310" evidence="3">
    <location>
        <begin position="22"/>
        <end position="533"/>
    </location>
</feature>
<feature type="compositionally biased region" description="Gly residues" evidence="2">
    <location>
        <begin position="342"/>
        <end position="352"/>
    </location>
</feature>
<dbReference type="Gene3D" id="2.150.10.10">
    <property type="entry name" value="Serralysin-like metalloprotease, C-terminal"/>
    <property type="match status" value="1"/>
</dbReference>
<dbReference type="AlphaFoldDB" id="A0A0F6TZZ3"/>
<evidence type="ECO:0000256" key="2">
    <source>
        <dbReference type="SAM" id="MobiDB-lite"/>
    </source>
</evidence>
<gene>
    <name evidence="4" type="ORF">F384_26550</name>
</gene>
<evidence type="ECO:0000313" key="5">
    <source>
        <dbReference type="Proteomes" id="UP000034085"/>
    </source>
</evidence>
<organism evidence="4 5">
    <name type="scientific">Citrobacter amalonaticus Y19</name>
    <dbReference type="NCBI Taxonomy" id="1261127"/>
    <lineage>
        <taxon>Bacteria</taxon>
        <taxon>Pseudomonadati</taxon>
        <taxon>Pseudomonadota</taxon>
        <taxon>Gammaproteobacteria</taxon>
        <taxon>Enterobacterales</taxon>
        <taxon>Enterobacteriaceae</taxon>
        <taxon>Citrobacter</taxon>
    </lineage>
</organism>
<dbReference type="RefSeq" id="WP_046498937.1">
    <property type="nucleotide sequence ID" value="NZ_CP011133.1"/>
</dbReference>
<dbReference type="InterPro" id="IPR045584">
    <property type="entry name" value="Pilin-like"/>
</dbReference>